<dbReference type="PROSITE" id="PS50088">
    <property type="entry name" value="ANK_REPEAT"/>
    <property type="match status" value="1"/>
</dbReference>
<organism evidence="5 6">
    <name type="scientific">Achlya hypogyna</name>
    <name type="common">Oomycete</name>
    <name type="synonym">Protoachlya hypogyna</name>
    <dbReference type="NCBI Taxonomy" id="1202772"/>
    <lineage>
        <taxon>Eukaryota</taxon>
        <taxon>Sar</taxon>
        <taxon>Stramenopiles</taxon>
        <taxon>Oomycota</taxon>
        <taxon>Saprolegniomycetes</taxon>
        <taxon>Saprolegniales</taxon>
        <taxon>Achlyaceae</taxon>
        <taxon>Achlya</taxon>
    </lineage>
</organism>
<evidence type="ECO:0000313" key="5">
    <source>
        <dbReference type="EMBL" id="OQR87817.1"/>
    </source>
</evidence>
<dbReference type="GO" id="GO:0005634">
    <property type="term" value="C:nucleus"/>
    <property type="evidence" value="ECO:0007669"/>
    <property type="project" value="TreeGrafter"/>
</dbReference>
<dbReference type="SUPFAM" id="SSF48403">
    <property type="entry name" value="Ankyrin repeat"/>
    <property type="match status" value="1"/>
</dbReference>
<protein>
    <submittedName>
        <fullName evidence="5">Uncharacterized protein</fullName>
    </submittedName>
</protein>
<comment type="caution">
    <text evidence="5">The sequence shown here is derived from an EMBL/GenBank/DDBJ whole genome shotgun (WGS) entry which is preliminary data.</text>
</comment>
<dbReference type="InterPro" id="IPR036770">
    <property type="entry name" value="Ankyrin_rpt-contain_sf"/>
</dbReference>
<dbReference type="OrthoDB" id="194358at2759"/>
<dbReference type="PANTHER" id="PTHR24201:SF16">
    <property type="entry name" value="ANKYRIN-1-LIKE-RELATED"/>
    <property type="match status" value="1"/>
</dbReference>
<dbReference type="AlphaFoldDB" id="A0A1V9YQA1"/>
<reference evidence="5 6" key="1">
    <citation type="journal article" date="2014" name="Genome Biol. Evol.">
        <title>The secreted proteins of Achlya hypogyna and Thraustotheca clavata identify the ancestral oomycete secretome and reveal gene acquisitions by horizontal gene transfer.</title>
        <authorList>
            <person name="Misner I."/>
            <person name="Blouin N."/>
            <person name="Leonard G."/>
            <person name="Richards T.A."/>
            <person name="Lane C.E."/>
        </authorList>
    </citation>
    <scope>NUCLEOTIDE SEQUENCE [LARGE SCALE GENOMIC DNA]</scope>
    <source>
        <strain evidence="5 6">ATCC 48635</strain>
    </source>
</reference>
<dbReference type="PANTHER" id="PTHR24201">
    <property type="entry name" value="ANK_REP_REGION DOMAIN-CONTAINING PROTEIN"/>
    <property type="match status" value="1"/>
</dbReference>
<proteinExistence type="predicted"/>
<dbReference type="EMBL" id="JNBR01001422">
    <property type="protein sequence ID" value="OQR87817.1"/>
    <property type="molecule type" value="Genomic_DNA"/>
</dbReference>
<evidence type="ECO:0000256" key="3">
    <source>
        <dbReference type="PROSITE-ProRule" id="PRU00023"/>
    </source>
</evidence>
<dbReference type="SMART" id="SM00248">
    <property type="entry name" value="ANK"/>
    <property type="match status" value="2"/>
</dbReference>
<dbReference type="STRING" id="1202772.A0A1V9YQA1"/>
<evidence type="ECO:0000256" key="1">
    <source>
        <dbReference type="ARBA" id="ARBA00022737"/>
    </source>
</evidence>
<keyword evidence="2 3" id="KW-0040">ANK repeat</keyword>
<accession>A0A1V9YQA1</accession>
<keyword evidence="6" id="KW-1185">Reference proteome</keyword>
<evidence type="ECO:0000256" key="2">
    <source>
        <dbReference type="ARBA" id="ARBA00023043"/>
    </source>
</evidence>
<dbReference type="InterPro" id="IPR002110">
    <property type="entry name" value="Ankyrin_rpt"/>
</dbReference>
<sequence>MSNARDLLAAIERADASHVASLLAASPSFPPEAMDALLTAACLGRSYDVFTSVVDNSAVQNYLATASSTVHHRLLNAAVQGGDLHIMAGLARTTGVAWADVAEDTSNERLTPLLVAAIRGDTEAMHFLLREDVDPNGGRTRDGNAPLAMACAYGFTGAVAMLLDAGASVDLRNDDGATAPDLALIYGHNHIIQLCHQAANHRALQQVDGATLKSTISKLRQPKQYTNYAVRERENVDFSKVQQKISKLKARISGRIDQPAMDSQRGTTSLRP</sequence>
<dbReference type="PROSITE" id="PS50297">
    <property type="entry name" value="ANK_REP_REGION"/>
    <property type="match status" value="1"/>
</dbReference>
<gene>
    <name evidence="5" type="ORF">ACHHYP_08006</name>
</gene>
<evidence type="ECO:0000256" key="4">
    <source>
        <dbReference type="SAM" id="MobiDB-lite"/>
    </source>
</evidence>
<dbReference type="InterPro" id="IPR050776">
    <property type="entry name" value="Ank_Repeat/CDKN_Inhibitor"/>
</dbReference>
<dbReference type="Gene3D" id="1.25.40.20">
    <property type="entry name" value="Ankyrin repeat-containing domain"/>
    <property type="match status" value="1"/>
</dbReference>
<dbReference type="Pfam" id="PF12796">
    <property type="entry name" value="Ank_2"/>
    <property type="match status" value="1"/>
</dbReference>
<evidence type="ECO:0000313" key="6">
    <source>
        <dbReference type="Proteomes" id="UP000243579"/>
    </source>
</evidence>
<dbReference type="Proteomes" id="UP000243579">
    <property type="component" value="Unassembled WGS sequence"/>
</dbReference>
<keyword evidence="1" id="KW-0677">Repeat</keyword>
<feature type="repeat" description="ANK" evidence="3">
    <location>
        <begin position="142"/>
        <end position="174"/>
    </location>
</feature>
<feature type="region of interest" description="Disordered" evidence="4">
    <location>
        <begin position="252"/>
        <end position="272"/>
    </location>
</feature>
<name>A0A1V9YQA1_ACHHY</name>